<proteinExistence type="predicted"/>
<evidence type="ECO:0000313" key="1">
    <source>
        <dbReference type="Proteomes" id="UP000095287"/>
    </source>
</evidence>
<accession>A0A1I8ADI1</accession>
<dbReference type="WBParaSite" id="L893_g4498.t1">
    <property type="protein sequence ID" value="L893_g4498.t1"/>
    <property type="gene ID" value="L893_g4498"/>
</dbReference>
<evidence type="ECO:0000313" key="2">
    <source>
        <dbReference type="WBParaSite" id="L893_g4498.t1"/>
    </source>
</evidence>
<organism evidence="1 2">
    <name type="scientific">Steinernema glaseri</name>
    <dbReference type="NCBI Taxonomy" id="37863"/>
    <lineage>
        <taxon>Eukaryota</taxon>
        <taxon>Metazoa</taxon>
        <taxon>Ecdysozoa</taxon>
        <taxon>Nematoda</taxon>
        <taxon>Chromadorea</taxon>
        <taxon>Rhabditida</taxon>
        <taxon>Tylenchina</taxon>
        <taxon>Panagrolaimomorpha</taxon>
        <taxon>Strongyloidoidea</taxon>
        <taxon>Steinernematidae</taxon>
        <taxon>Steinernema</taxon>
    </lineage>
</organism>
<reference evidence="2" key="1">
    <citation type="submission" date="2016-11" db="UniProtKB">
        <authorList>
            <consortium name="WormBaseParasite"/>
        </authorList>
    </citation>
    <scope>IDENTIFICATION</scope>
</reference>
<keyword evidence="1" id="KW-1185">Reference proteome</keyword>
<name>A0A1I8ADI1_9BILA</name>
<sequence>MDVAHFSFWADSKRPISSYRAHEPACQASAIAQPFVDRECSPSVQQSLFVVDGVVASRRSIQSERRQRKGMRRP</sequence>
<dbReference type="AlphaFoldDB" id="A0A1I8ADI1"/>
<protein>
    <submittedName>
        <fullName evidence="2">Uncharacterized protein</fullName>
    </submittedName>
</protein>
<dbReference type="Proteomes" id="UP000095287">
    <property type="component" value="Unplaced"/>
</dbReference>